<dbReference type="VEuPathDB" id="FungiDB:I303_00481"/>
<gene>
    <name evidence="2" type="ORF">I303_00481</name>
    <name evidence="3" type="ORF">I303_100481</name>
</gene>
<protein>
    <submittedName>
        <fullName evidence="2">Uncharacterized protein</fullName>
    </submittedName>
</protein>
<feature type="chain" id="PRO_5008342375" evidence="1">
    <location>
        <begin position="28"/>
        <end position="280"/>
    </location>
</feature>
<dbReference type="EMBL" id="KI894027">
    <property type="protein sequence ID" value="OBR88664.1"/>
    <property type="molecule type" value="Genomic_DNA"/>
</dbReference>
<dbReference type="OrthoDB" id="2502001at2759"/>
<evidence type="ECO:0000313" key="2">
    <source>
        <dbReference type="EMBL" id="OBR88664.1"/>
    </source>
</evidence>
<dbReference type="EMBL" id="CP144530">
    <property type="protein sequence ID" value="WWC57946.1"/>
    <property type="molecule type" value="Genomic_DNA"/>
</dbReference>
<keyword evidence="1" id="KW-0732">Signal</keyword>
<evidence type="ECO:0000313" key="4">
    <source>
        <dbReference type="Proteomes" id="UP000078595"/>
    </source>
</evidence>
<evidence type="ECO:0000256" key="1">
    <source>
        <dbReference type="SAM" id="SignalP"/>
    </source>
</evidence>
<reference evidence="3" key="2">
    <citation type="submission" date="2013-07" db="EMBL/GenBank/DDBJ databases">
        <authorList>
            <consortium name="The Broad Institute Genome Sequencing Platform"/>
            <person name="Cuomo C."/>
            <person name="Litvintseva A."/>
            <person name="Chen Y."/>
            <person name="Heitman J."/>
            <person name="Sun S."/>
            <person name="Springer D."/>
            <person name="Dromer F."/>
            <person name="Young S.K."/>
            <person name="Zeng Q."/>
            <person name="Gargeya S."/>
            <person name="Fitzgerald M."/>
            <person name="Abouelleil A."/>
            <person name="Alvarado L."/>
            <person name="Berlin A.M."/>
            <person name="Chapman S.B."/>
            <person name="Dewar J."/>
            <person name="Goldberg J."/>
            <person name="Griggs A."/>
            <person name="Gujja S."/>
            <person name="Hansen M."/>
            <person name="Howarth C."/>
            <person name="Imamovic A."/>
            <person name="Larimer J."/>
            <person name="McCowan C."/>
            <person name="Murphy C."/>
            <person name="Pearson M."/>
            <person name="Priest M."/>
            <person name="Roberts A."/>
            <person name="Saif S."/>
            <person name="Shea T."/>
            <person name="Sykes S."/>
            <person name="Wortman J."/>
            <person name="Nusbaum C."/>
            <person name="Birren B."/>
        </authorList>
    </citation>
    <scope>NUCLEOTIDE SEQUENCE</scope>
    <source>
        <strain evidence="3">CBS 10117</strain>
    </source>
</reference>
<reference evidence="3" key="3">
    <citation type="submission" date="2024-02" db="EMBL/GenBank/DDBJ databases">
        <title>Comparative genomics of Cryptococcus and Kwoniella reveals pathogenesis evolution and contrasting modes of karyotype evolution via chromosome fusion or intercentromeric recombination.</title>
        <authorList>
            <person name="Coelho M.A."/>
            <person name="David-Palma M."/>
            <person name="Shea T."/>
            <person name="Bowers K."/>
            <person name="McGinley-Smith S."/>
            <person name="Mohammad A.W."/>
            <person name="Gnirke A."/>
            <person name="Yurkov A.M."/>
            <person name="Nowrousian M."/>
            <person name="Sun S."/>
            <person name="Cuomo C.A."/>
            <person name="Heitman J."/>
        </authorList>
    </citation>
    <scope>NUCLEOTIDE SEQUENCE</scope>
    <source>
        <strain evidence="3">CBS 10117</strain>
    </source>
</reference>
<dbReference type="AlphaFoldDB" id="A0A1A6AF38"/>
<dbReference type="Proteomes" id="UP000078595">
    <property type="component" value="Chromosome 1"/>
</dbReference>
<dbReference type="RefSeq" id="XP_018266506.1">
    <property type="nucleotide sequence ID" value="XM_018403852.1"/>
</dbReference>
<reference evidence="2" key="1">
    <citation type="submission" date="2013-07" db="EMBL/GenBank/DDBJ databases">
        <title>The Genome Sequence of Cryptococcus dejecticola CBS10117.</title>
        <authorList>
            <consortium name="The Broad Institute Genome Sequencing Platform"/>
            <person name="Cuomo C."/>
            <person name="Litvintseva A."/>
            <person name="Chen Y."/>
            <person name="Heitman J."/>
            <person name="Sun S."/>
            <person name="Springer D."/>
            <person name="Dromer F."/>
            <person name="Young S.K."/>
            <person name="Zeng Q."/>
            <person name="Gargeya S."/>
            <person name="Fitzgerald M."/>
            <person name="Abouelleil A."/>
            <person name="Alvarado L."/>
            <person name="Berlin A.M."/>
            <person name="Chapman S.B."/>
            <person name="Dewar J."/>
            <person name="Goldberg J."/>
            <person name="Griggs A."/>
            <person name="Gujja S."/>
            <person name="Hansen M."/>
            <person name="Howarth C."/>
            <person name="Imamovic A."/>
            <person name="Larimer J."/>
            <person name="McCowan C."/>
            <person name="Murphy C."/>
            <person name="Pearson M."/>
            <person name="Priest M."/>
            <person name="Roberts A."/>
            <person name="Saif S."/>
            <person name="Shea T."/>
            <person name="Sykes S."/>
            <person name="Wortman J."/>
            <person name="Nusbaum C."/>
            <person name="Birren B."/>
        </authorList>
    </citation>
    <scope>NUCLEOTIDE SEQUENCE [LARGE SCALE GENOMIC DNA]</scope>
    <source>
        <strain evidence="2">CBS 10117</strain>
    </source>
</reference>
<organism evidence="2">
    <name type="scientific">Kwoniella dejecticola CBS 10117</name>
    <dbReference type="NCBI Taxonomy" id="1296121"/>
    <lineage>
        <taxon>Eukaryota</taxon>
        <taxon>Fungi</taxon>
        <taxon>Dikarya</taxon>
        <taxon>Basidiomycota</taxon>
        <taxon>Agaricomycotina</taxon>
        <taxon>Tremellomycetes</taxon>
        <taxon>Tremellales</taxon>
        <taxon>Cryptococcaceae</taxon>
        <taxon>Kwoniella</taxon>
    </lineage>
</organism>
<evidence type="ECO:0000313" key="3">
    <source>
        <dbReference type="EMBL" id="WWC57946.1"/>
    </source>
</evidence>
<proteinExistence type="predicted"/>
<name>A0A1A6AF38_9TREE</name>
<accession>A0A1A6AF38</accession>
<feature type="signal peptide" evidence="1">
    <location>
        <begin position="1"/>
        <end position="27"/>
    </location>
</feature>
<dbReference type="GeneID" id="28964180"/>
<dbReference type="KEGG" id="kdj:28964180"/>
<sequence length="280" mass="31270">MRSTSWRSNLLFLSLFTFFILGGLVSATDAAAESNVVDADDSASKPEGLGGTIKHLLKVAIKGADPISFAKRDAEDGIERITDDNYVDLVEHSLGGGLENEVWVVLVHGRLTDPATETIMEYHKNASDLVKQDPESGNYRFARVDYITAWKTCTRWLLMRPPYLVIISESGLKLRFIPIQSLGKEPESLYQVIKGKMYEVVVPWNSRWSPDGDRSYLIEYYITAQDKISQLTNGIPSWVILAVTGVFTQQLMSWLHAPNHAQTQTRFGPSSTSTSGRVVR</sequence>
<keyword evidence="4" id="KW-1185">Reference proteome</keyword>